<feature type="compositionally biased region" description="Low complexity" evidence="1">
    <location>
        <begin position="465"/>
        <end position="476"/>
    </location>
</feature>
<evidence type="ECO:0000256" key="1">
    <source>
        <dbReference type="SAM" id="MobiDB-lite"/>
    </source>
</evidence>
<feature type="domain" description="VPS9" evidence="2">
    <location>
        <begin position="241"/>
        <end position="380"/>
    </location>
</feature>
<dbReference type="InterPro" id="IPR003903">
    <property type="entry name" value="UIM_dom"/>
</dbReference>
<proteinExistence type="predicted"/>
<sequence>MSAPNDETIVQQVTEMEHDQVPSTVDDETIARLLQAEFDEEMRLADAVVVPSAEEGQAGYPGVQYYQGAEGATNPDGTPAFSITDARNIVRSKIQDLITFIKTEAQKAGEAQQAAEGGEAAPAESGDAPAAEAKRDVPPVGATPTFDFAKFLDQMRDRRALPLTKYFRSFLREFTKRQWTVTEQTKIVHDFLDFMSTQMAQNELFANASDGELDNAKEGMEKLLMNKLYQHTFSPDTSDDAEKDEILAKKILILQWIELEHLDIKVDADVAGPFLRVAQKELLKINKYKAPRDKLICILNACKVIFGLLKQSGQSETADSFLPLLIFVILQANPPQLISNIQYINRFRNPHKLHSEAGYYLTNLEGAVSFIQNVDYTSLSISQEEFDAKIEARVAELEAQEQALRAMDEDAQAAAAAEQQQQAQLVSQQRLEQIAATAKKPIEFLSRWFQEALAVPPAEDKEPEAAAAEAPAAEAEAAAEEEHAEEGEEGVDLDALSPEERALLTDYDLQLAMALSMSLEEERITLDKQVSDSMAAGTDEDDESTKGFDLEESVAQLPASA</sequence>
<dbReference type="eggNOG" id="KOG2319">
    <property type="taxonomic scope" value="Eukaryota"/>
</dbReference>
<feature type="compositionally biased region" description="Acidic residues" evidence="1">
    <location>
        <begin position="477"/>
        <end position="492"/>
    </location>
</feature>
<dbReference type="InterPro" id="IPR003123">
    <property type="entry name" value="VPS9"/>
</dbReference>
<feature type="region of interest" description="Disordered" evidence="1">
    <location>
        <begin position="529"/>
        <end position="561"/>
    </location>
</feature>
<dbReference type="EMBL" id="GG745385">
    <property type="protein sequence ID" value="KNE72908.1"/>
    <property type="molecule type" value="Genomic_DNA"/>
</dbReference>
<dbReference type="PROSITE" id="PS50330">
    <property type="entry name" value="UIM"/>
    <property type="match status" value="1"/>
</dbReference>
<reference evidence="3 4" key="1">
    <citation type="submission" date="2009-11" db="EMBL/GenBank/DDBJ databases">
        <title>Annotation of Allomyces macrogynus ATCC 38327.</title>
        <authorList>
            <consortium name="The Broad Institute Genome Sequencing Platform"/>
            <person name="Russ C."/>
            <person name="Cuomo C."/>
            <person name="Burger G."/>
            <person name="Gray M.W."/>
            <person name="Holland P.W.H."/>
            <person name="King N."/>
            <person name="Lang F.B.F."/>
            <person name="Roger A.J."/>
            <person name="Ruiz-Trillo I."/>
            <person name="Young S.K."/>
            <person name="Zeng Q."/>
            <person name="Gargeya S."/>
            <person name="Fitzgerald M."/>
            <person name="Haas B."/>
            <person name="Abouelleil A."/>
            <person name="Alvarado L."/>
            <person name="Arachchi H.M."/>
            <person name="Berlin A."/>
            <person name="Chapman S.B."/>
            <person name="Gearin G."/>
            <person name="Goldberg J."/>
            <person name="Griggs A."/>
            <person name="Gujja S."/>
            <person name="Hansen M."/>
            <person name="Heiman D."/>
            <person name="Howarth C."/>
            <person name="Larimer J."/>
            <person name="Lui A."/>
            <person name="MacDonald P.J.P."/>
            <person name="McCowen C."/>
            <person name="Montmayeur A."/>
            <person name="Murphy C."/>
            <person name="Neiman D."/>
            <person name="Pearson M."/>
            <person name="Priest M."/>
            <person name="Roberts A."/>
            <person name="Saif S."/>
            <person name="Shea T."/>
            <person name="Sisk P."/>
            <person name="Stolte C."/>
            <person name="Sykes S."/>
            <person name="Wortman J."/>
            <person name="Nusbaum C."/>
            <person name="Birren B."/>
        </authorList>
    </citation>
    <scope>NUCLEOTIDE SEQUENCE [LARGE SCALE GENOMIC DNA]</scope>
    <source>
        <strain evidence="3 4">ATCC 38327</strain>
    </source>
</reference>
<dbReference type="GO" id="GO:0031267">
    <property type="term" value="F:small GTPase binding"/>
    <property type="evidence" value="ECO:0007669"/>
    <property type="project" value="TreeGrafter"/>
</dbReference>
<dbReference type="Gene3D" id="1.20.1050.80">
    <property type="entry name" value="VPS9 domain"/>
    <property type="match status" value="1"/>
</dbReference>
<dbReference type="InterPro" id="IPR045046">
    <property type="entry name" value="Vps9-like"/>
</dbReference>
<dbReference type="GO" id="GO:0030139">
    <property type="term" value="C:endocytic vesicle"/>
    <property type="evidence" value="ECO:0007669"/>
    <property type="project" value="TreeGrafter"/>
</dbReference>
<dbReference type="AlphaFoldDB" id="A0A0L0TDC9"/>
<keyword evidence="4" id="KW-1185">Reference proteome</keyword>
<dbReference type="PROSITE" id="PS51205">
    <property type="entry name" value="VPS9"/>
    <property type="match status" value="1"/>
</dbReference>
<dbReference type="InterPro" id="IPR041545">
    <property type="entry name" value="DUF5601"/>
</dbReference>
<name>A0A0L0TDC9_ALLM3</name>
<feature type="region of interest" description="Disordered" evidence="1">
    <location>
        <begin position="456"/>
        <end position="495"/>
    </location>
</feature>
<dbReference type="GO" id="GO:0005829">
    <property type="term" value="C:cytosol"/>
    <property type="evidence" value="ECO:0007669"/>
    <property type="project" value="TreeGrafter"/>
</dbReference>
<dbReference type="Pfam" id="PF18151">
    <property type="entry name" value="DUF5601"/>
    <property type="match status" value="1"/>
</dbReference>
<dbReference type="PANTHER" id="PTHR23101">
    <property type="entry name" value="RAB GDP/GTP EXCHANGE FACTOR"/>
    <property type="match status" value="1"/>
</dbReference>
<dbReference type="STRING" id="578462.A0A0L0TDC9"/>
<dbReference type="SUPFAM" id="SSF109993">
    <property type="entry name" value="VPS9 domain"/>
    <property type="match status" value="1"/>
</dbReference>
<dbReference type="Proteomes" id="UP000054350">
    <property type="component" value="Unassembled WGS sequence"/>
</dbReference>
<feature type="compositionally biased region" description="Low complexity" evidence="1">
    <location>
        <begin position="109"/>
        <end position="131"/>
    </location>
</feature>
<dbReference type="InterPro" id="IPR037191">
    <property type="entry name" value="VPS9_dom_sf"/>
</dbReference>
<feature type="region of interest" description="Disordered" evidence="1">
    <location>
        <begin position="109"/>
        <end position="139"/>
    </location>
</feature>
<protein>
    <recommendedName>
        <fullName evidence="2">VPS9 domain-containing protein</fullName>
    </recommendedName>
</protein>
<organism evidence="3 4">
    <name type="scientific">Allomyces macrogynus (strain ATCC 38327)</name>
    <name type="common">Allomyces javanicus var. macrogynus</name>
    <dbReference type="NCBI Taxonomy" id="578462"/>
    <lineage>
        <taxon>Eukaryota</taxon>
        <taxon>Fungi</taxon>
        <taxon>Fungi incertae sedis</taxon>
        <taxon>Blastocladiomycota</taxon>
        <taxon>Blastocladiomycetes</taxon>
        <taxon>Blastocladiales</taxon>
        <taxon>Blastocladiaceae</taxon>
        <taxon>Allomyces</taxon>
    </lineage>
</organism>
<dbReference type="Pfam" id="PF02204">
    <property type="entry name" value="VPS9"/>
    <property type="match status" value="1"/>
</dbReference>
<dbReference type="OMA" id="PRDKTIC"/>
<reference evidence="4" key="2">
    <citation type="submission" date="2009-11" db="EMBL/GenBank/DDBJ databases">
        <title>The Genome Sequence of Allomyces macrogynus strain ATCC 38327.</title>
        <authorList>
            <consortium name="The Broad Institute Genome Sequencing Platform"/>
            <person name="Russ C."/>
            <person name="Cuomo C."/>
            <person name="Shea T."/>
            <person name="Young S.K."/>
            <person name="Zeng Q."/>
            <person name="Koehrsen M."/>
            <person name="Haas B."/>
            <person name="Borodovsky M."/>
            <person name="Guigo R."/>
            <person name="Alvarado L."/>
            <person name="Berlin A."/>
            <person name="Borenstein D."/>
            <person name="Chen Z."/>
            <person name="Engels R."/>
            <person name="Freedman E."/>
            <person name="Gellesch M."/>
            <person name="Goldberg J."/>
            <person name="Griggs A."/>
            <person name="Gujja S."/>
            <person name="Heiman D."/>
            <person name="Hepburn T."/>
            <person name="Howarth C."/>
            <person name="Jen D."/>
            <person name="Larson L."/>
            <person name="Lewis B."/>
            <person name="Mehta T."/>
            <person name="Park D."/>
            <person name="Pearson M."/>
            <person name="Roberts A."/>
            <person name="Saif S."/>
            <person name="Shenoy N."/>
            <person name="Sisk P."/>
            <person name="Stolte C."/>
            <person name="Sykes S."/>
            <person name="Walk T."/>
            <person name="White J."/>
            <person name="Yandava C."/>
            <person name="Burger G."/>
            <person name="Gray M.W."/>
            <person name="Holland P.W.H."/>
            <person name="King N."/>
            <person name="Lang F.B.F."/>
            <person name="Roger A.J."/>
            <person name="Ruiz-Trillo I."/>
            <person name="Lander E."/>
            <person name="Nusbaum C."/>
        </authorList>
    </citation>
    <scope>NUCLEOTIDE SEQUENCE [LARGE SCALE GENOMIC DNA]</scope>
    <source>
        <strain evidence="4">ATCC 38327</strain>
    </source>
</reference>
<dbReference type="OrthoDB" id="300289at2759"/>
<evidence type="ECO:0000313" key="3">
    <source>
        <dbReference type="EMBL" id="KNE72908.1"/>
    </source>
</evidence>
<accession>A0A0L0TDC9</accession>
<dbReference type="VEuPathDB" id="FungiDB:AMAG_17146"/>
<dbReference type="Gene3D" id="1.10.246.120">
    <property type="match status" value="1"/>
</dbReference>
<dbReference type="GO" id="GO:0016192">
    <property type="term" value="P:vesicle-mediated transport"/>
    <property type="evidence" value="ECO:0007669"/>
    <property type="project" value="InterPro"/>
</dbReference>
<dbReference type="SMART" id="SM00167">
    <property type="entry name" value="VPS9"/>
    <property type="match status" value="1"/>
</dbReference>
<dbReference type="PANTHER" id="PTHR23101:SF25">
    <property type="entry name" value="GTPASE-ACTIVATING PROTEIN AND VPS9 DOMAIN-CONTAINING PROTEIN 1"/>
    <property type="match status" value="1"/>
</dbReference>
<dbReference type="GO" id="GO:0005085">
    <property type="term" value="F:guanyl-nucleotide exchange factor activity"/>
    <property type="evidence" value="ECO:0007669"/>
    <property type="project" value="InterPro"/>
</dbReference>
<evidence type="ECO:0000259" key="2">
    <source>
        <dbReference type="PROSITE" id="PS51205"/>
    </source>
</evidence>
<evidence type="ECO:0000313" key="4">
    <source>
        <dbReference type="Proteomes" id="UP000054350"/>
    </source>
</evidence>
<gene>
    <name evidence="3" type="ORF">AMAG_17146</name>
</gene>